<evidence type="ECO:0008006" key="2">
    <source>
        <dbReference type="Google" id="ProtNLM"/>
    </source>
</evidence>
<dbReference type="AlphaFoldDB" id="A0A6H2A169"/>
<evidence type="ECO:0000313" key="1">
    <source>
        <dbReference type="EMBL" id="QJA53200.1"/>
    </source>
</evidence>
<name>A0A6H2A169_9ZZZZ</name>
<protein>
    <recommendedName>
        <fullName evidence="2">Glycosyltransferase</fullName>
    </recommendedName>
</protein>
<proteinExistence type="predicted"/>
<reference evidence="1" key="1">
    <citation type="submission" date="2020-03" db="EMBL/GenBank/DDBJ databases">
        <title>The deep terrestrial virosphere.</title>
        <authorList>
            <person name="Holmfeldt K."/>
            <person name="Nilsson E."/>
            <person name="Simone D."/>
            <person name="Lopez-Fernandez M."/>
            <person name="Wu X."/>
            <person name="de Brujin I."/>
            <person name="Lundin D."/>
            <person name="Andersson A."/>
            <person name="Bertilsson S."/>
            <person name="Dopson M."/>
        </authorList>
    </citation>
    <scope>NUCLEOTIDE SEQUENCE</scope>
    <source>
        <strain evidence="1">TM448A03302</strain>
    </source>
</reference>
<dbReference type="InterPro" id="IPR029044">
    <property type="entry name" value="Nucleotide-diphossugar_trans"/>
</dbReference>
<sequence>MPPNILISTLFRDTNDINVYYSDRMQVLGKPMNTQYLTFNPIGYTVHDGRNLVATLALEMNIPYLLFVDNDTIIPPDALIKLFKHMPYGDIVGGLYYSKTMPPYPLLFRGRGNGSYENWTDGDIVQVDGLGMGCTLIKTEVFKKIIPVVKRYVLCTNKEKNEYKEVYEFFRTRDDIKVDAHGGVSYDQLTEDLHFCEIVKSSTKMFIDTGIKCGHYDKRTGVIFSGENGIKKERRML</sequence>
<organism evidence="1">
    <name type="scientific">viral metagenome</name>
    <dbReference type="NCBI Taxonomy" id="1070528"/>
    <lineage>
        <taxon>unclassified sequences</taxon>
        <taxon>metagenomes</taxon>
        <taxon>organismal metagenomes</taxon>
    </lineage>
</organism>
<dbReference type="Gene3D" id="3.90.550.40">
    <property type="match status" value="1"/>
</dbReference>
<accession>A0A6H2A169</accession>
<dbReference type="SUPFAM" id="SSF53448">
    <property type="entry name" value="Nucleotide-diphospho-sugar transferases"/>
    <property type="match status" value="1"/>
</dbReference>
<gene>
    <name evidence="1" type="ORF">TM448A03302_0007</name>
</gene>
<dbReference type="EMBL" id="MT144402">
    <property type="protein sequence ID" value="QJA53200.1"/>
    <property type="molecule type" value="Genomic_DNA"/>
</dbReference>